<dbReference type="EMBL" id="JAUSUR010000003">
    <property type="protein sequence ID" value="MDQ0361392.1"/>
    <property type="molecule type" value="Genomic_DNA"/>
</dbReference>
<gene>
    <name evidence="5" type="ORF">J2S15_002139</name>
</gene>
<feature type="domain" description="Methyltransferase" evidence="4">
    <location>
        <begin position="41"/>
        <end position="138"/>
    </location>
</feature>
<keyword evidence="5" id="KW-0830">Ubiquinone</keyword>
<evidence type="ECO:0000313" key="5">
    <source>
        <dbReference type="EMBL" id="MDQ0361392.1"/>
    </source>
</evidence>
<dbReference type="Proteomes" id="UP001230220">
    <property type="component" value="Unassembled WGS sequence"/>
</dbReference>
<keyword evidence="3" id="KW-0949">S-adenosyl-L-methionine</keyword>
<dbReference type="CDD" id="cd02440">
    <property type="entry name" value="AdoMet_MTases"/>
    <property type="match status" value="1"/>
</dbReference>
<dbReference type="PANTHER" id="PTHR16458:SF2">
    <property type="entry name" value="GLYCINE N-METHYLTRANSFERASE"/>
    <property type="match status" value="1"/>
</dbReference>
<proteinExistence type="predicted"/>
<evidence type="ECO:0000256" key="1">
    <source>
        <dbReference type="ARBA" id="ARBA00022603"/>
    </source>
</evidence>
<keyword evidence="1" id="KW-0489">Methyltransferase</keyword>
<keyword evidence="2" id="KW-0808">Transferase</keyword>
<reference evidence="5 6" key="1">
    <citation type="submission" date="2023-07" db="EMBL/GenBank/DDBJ databases">
        <title>Genomic Encyclopedia of Type Strains, Phase IV (KMG-IV): sequencing the most valuable type-strain genomes for metagenomic binning, comparative biology and taxonomic classification.</title>
        <authorList>
            <person name="Goeker M."/>
        </authorList>
    </citation>
    <scope>NUCLEOTIDE SEQUENCE [LARGE SCALE GENOMIC DNA]</scope>
    <source>
        <strain evidence="5 6">DSM 16784</strain>
    </source>
</reference>
<dbReference type="SUPFAM" id="SSF53335">
    <property type="entry name" value="S-adenosyl-L-methionine-dependent methyltransferases"/>
    <property type="match status" value="1"/>
</dbReference>
<evidence type="ECO:0000256" key="3">
    <source>
        <dbReference type="ARBA" id="ARBA00022691"/>
    </source>
</evidence>
<dbReference type="InterPro" id="IPR014369">
    <property type="entry name" value="Gly/Sar_N_MeTrfase"/>
</dbReference>
<dbReference type="InterPro" id="IPR029063">
    <property type="entry name" value="SAM-dependent_MTases_sf"/>
</dbReference>
<dbReference type="PANTHER" id="PTHR16458">
    <property type="entry name" value="GLYCINE N-METHYLTRANSFERASE"/>
    <property type="match status" value="1"/>
</dbReference>
<dbReference type="Pfam" id="PF13649">
    <property type="entry name" value="Methyltransf_25"/>
    <property type="match status" value="1"/>
</dbReference>
<organism evidence="5 6">
    <name type="scientific">Breznakia pachnodae</name>
    <dbReference type="NCBI Taxonomy" id="265178"/>
    <lineage>
        <taxon>Bacteria</taxon>
        <taxon>Bacillati</taxon>
        <taxon>Bacillota</taxon>
        <taxon>Erysipelotrichia</taxon>
        <taxon>Erysipelotrichales</taxon>
        <taxon>Erysipelotrichaceae</taxon>
        <taxon>Breznakia</taxon>
    </lineage>
</organism>
<dbReference type="Gene3D" id="2.20.25.110">
    <property type="entry name" value="S-adenosyl-L-methionine-dependent methyltransferases"/>
    <property type="match status" value="1"/>
</dbReference>
<comment type="caution">
    <text evidence="5">The sequence shown here is derived from an EMBL/GenBank/DDBJ whole genome shotgun (WGS) entry which is preliminary data.</text>
</comment>
<dbReference type="InterPro" id="IPR041698">
    <property type="entry name" value="Methyltransf_25"/>
</dbReference>
<evidence type="ECO:0000256" key="2">
    <source>
        <dbReference type="ARBA" id="ARBA00022679"/>
    </source>
</evidence>
<accession>A0ABU0E3B9</accession>
<sequence>MKDLYEKFAYDYDEFGAIEEYLGDEKRFFEEVFQQYKVSNVLDCACGTGQHLLMLLQSGFHVAGSDYSKSMIEVAKRNLDGYGYKPKLKQCDFRYLEKVFDETYDAVICLTNSLPHLHSDEDLVTALISMRKRIREGGILVLSSGTTHATLQYPPIEVVVNRQDFSRVFVKEHDEQFQTIHIVDLFHDEHHVESNQYDIKYRLLLDEDYKKLLQEAGYKKINIYGDYSQNPYDKNSMKLIIVAEV</sequence>
<protein>
    <submittedName>
        <fullName evidence="5">Ubiquinone/menaquinone biosynthesis C-methylase UbiE</fullName>
    </submittedName>
</protein>
<evidence type="ECO:0000259" key="4">
    <source>
        <dbReference type="Pfam" id="PF13649"/>
    </source>
</evidence>
<dbReference type="RefSeq" id="WP_307408074.1">
    <property type="nucleotide sequence ID" value="NZ_JAUSUR010000003.1"/>
</dbReference>
<name>A0ABU0E3B9_9FIRM</name>
<dbReference type="Gene3D" id="3.40.50.150">
    <property type="entry name" value="Vaccinia Virus protein VP39"/>
    <property type="match status" value="1"/>
</dbReference>
<evidence type="ECO:0000313" key="6">
    <source>
        <dbReference type="Proteomes" id="UP001230220"/>
    </source>
</evidence>
<keyword evidence="6" id="KW-1185">Reference proteome</keyword>